<keyword evidence="4" id="KW-0677">Repeat</keyword>
<sequence length="206" mass="22817">MCIKDYQIDATMEPTTCGPDEHTVYLISGDHLIRCEPCEGTPDFSTGPWSQCSVTCGDGSRSRITMYTNRCGSIIRHTTETTPCHQPRCPAVNGAWSSWGQFTSCDKSCGEGIQVRFRTCTNPYPSTGGQPCIGDSLQTASCNTQICPKLVTLTNPTASMLITLPPDPASESRTLRDKSLTQYKRYTWCKLHLQHFLPSHLKSNKE</sequence>
<reference evidence="6" key="1">
    <citation type="submission" date="2024-06" db="UniProtKB">
        <authorList>
            <consortium name="RefSeq"/>
        </authorList>
    </citation>
    <scope>NUCLEOTIDE SEQUENCE [LARGE SCALE GENOMIC DNA]</scope>
</reference>
<protein>
    <submittedName>
        <fullName evidence="7">Thrombospondin-2-like isoform X1</fullName>
    </submittedName>
</protein>
<dbReference type="RefSeq" id="XP_022304534.1">
    <property type="nucleotide sequence ID" value="XM_022448826.1"/>
</dbReference>
<reference evidence="7" key="2">
    <citation type="submission" date="2025-08" db="UniProtKB">
        <authorList>
            <consortium name="RefSeq"/>
        </authorList>
    </citation>
    <scope>IDENTIFICATION</scope>
    <source>
        <tissue evidence="7">Whole sample</tissue>
    </source>
</reference>
<keyword evidence="3" id="KW-0732">Signal</keyword>
<dbReference type="SMART" id="SM00209">
    <property type="entry name" value="TSP1"/>
    <property type="match status" value="2"/>
</dbReference>
<keyword evidence="5" id="KW-1015">Disulfide bond</keyword>
<evidence type="ECO:0000256" key="2">
    <source>
        <dbReference type="ARBA" id="ARBA00022525"/>
    </source>
</evidence>
<dbReference type="InterPro" id="IPR052065">
    <property type="entry name" value="Compl_asym_regulator"/>
</dbReference>
<evidence type="ECO:0000256" key="3">
    <source>
        <dbReference type="ARBA" id="ARBA00022729"/>
    </source>
</evidence>
<dbReference type="SUPFAM" id="SSF82895">
    <property type="entry name" value="TSP-1 type 1 repeat"/>
    <property type="match status" value="2"/>
</dbReference>
<dbReference type="OrthoDB" id="6160595at2759"/>
<proteinExistence type="predicted"/>
<name>A0A8B8BNV2_CRAVI</name>
<accession>A0A8B8BNV2</accession>
<keyword evidence="6" id="KW-1185">Reference proteome</keyword>
<dbReference type="GeneID" id="111111698"/>
<keyword evidence="2" id="KW-0964">Secreted</keyword>
<evidence type="ECO:0000313" key="6">
    <source>
        <dbReference type="Proteomes" id="UP000694844"/>
    </source>
</evidence>
<evidence type="ECO:0000256" key="5">
    <source>
        <dbReference type="ARBA" id="ARBA00023157"/>
    </source>
</evidence>
<dbReference type="PANTHER" id="PTHR22906:SF43">
    <property type="entry name" value="PROPERDIN"/>
    <property type="match status" value="1"/>
</dbReference>
<dbReference type="FunFam" id="2.20.100.10:FF:000001">
    <property type="entry name" value="semaphorin-5A isoform X1"/>
    <property type="match status" value="1"/>
</dbReference>
<evidence type="ECO:0000313" key="7">
    <source>
        <dbReference type="RefSeq" id="XP_022304534.1"/>
    </source>
</evidence>
<dbReference type="AlphaFoldDB" id="A0A8B8BNV2"/>
<organism evidence="6 7">
    <name type="scientific">Crassostrea virginica</name>
    <name type="common">Eastern oyster</name>
    <dbReference type="NCBI Taxonomy" id="6565"/>
    <lineage>
        <taxon>Eukaryota</taxon>
        <taxon>Metazoa</taxon>
        <taxon>Spiralia</taxon>
        <taxon>Lophotrochozoa</taxon>
        <taxon>Mollusca</taxon>
        <taxon>Bivalvia</taxon>
        <taxon>Autobranchia</taxon>
        <taxon>Pteriomorphia</taxon>
        <taxon>Ostreida</taxon>
        <taxon>Ostreoidea</taxon>
        <taxon>Ostreidae</taxon>
        <taxon>Crassostrea</taxon>
    </lineage>
</organism>
<comment type="subcellular location">
    <subcellularLocation>
        <location evidence="1">Secreted</location>
    </subcellularLocation>
</comment>
<dbReference type="InterPro" id="IPR036383">
    <property type="entry name" value="TSP1_rpt_sf"/>
</dbReference>
<dbReference type="Gene3D" id="2.20.100.10">
    <property type="entry name" value="Thrombospondin type-1 (TSP1) repeat"/>
    <property type="match status" value="2"/>
</dbReference>
<dbReference type="InterPro" id="IPR000884">
    <property type="entry name" value="TSP1_rpt"/>
</dbReference>
<dbReference type="Pfam" id="PF00090">
    <property type="entry name" value="TSP_1"/>
    <property type="match status" value="2"/>
</dbReference>
<dbReference type="KEGG" id="cvn:111111698"/>
<gene>
    <name evidence="7" type="primary">LOC111111698</name>
</gene>
<dbReference type="PRINTS" id="PR01705">
    <property type="entry name" value="TSP1REPEAT"/>
</dbReference>
<evidence type="ECO:0000256" key="4">
    <source>
        <dbReference type="ARBA" id="ARBA00022737"/>
    </source>
</evidence>
<evidence type="ECO:0000256" key="1">
    <source>
        <dbReference type="ARBA" id="ARBA00004613"/>
    </source>
</evidence>
<dbReference type="PROSITE" id="PS50092">
    <property type="entry name" value="TSP1"/>
    <property type="match status" value="2"/>
</dbReference>
<dbReference type="PANTHER" id="PTHR22906">
    <property type="entry name" value="PROPERDIN"/>
    <property type="match status" value="1"/>
</dbReference>
<dbReference type="Proteomes" id="UP000694844">
    <property type="component" value="Chromosome 1"/>
</dbReference>